<dbReference type="Pfam" id="PF17917">
    <property type="entry name" value="RT_RNaseH"/>
    <property type="match status" value="1"/>
</dbReference>
<keyword evidence="4" id="KW-0255">Endonuclease</keyword>
<accession>A0AAW2PFY5</accession>
<gene>
    <name evidence="8" type="ORF">Sradi_3955300</name>
</gene>
<keyword evidence="3" id="KW-0540">Nuclease</keyword>
<proteinExistence type="predicted"/>
<comment type="caution">
    <text evidence="8">The sequence shown here is derived from an EMBL/GenBank/DDBJ whole genome shotgun (WGS) entry which is preliminary data.</text>
</comment>
<dbReference type="CDD" id="cd09274">
    <property type="entry name" value="RNase_HI_RT_Ty3"/>
    <property type="match status" value="1"/>
</dbReference>
<dbReference type="InterPro" id="IPR050951">
    <property type="entry name" value="Retrovirus_Pol_polyprotein"/>
</dbReference>
<keyword evidence="5" id="KW-0378">Hydrolase</keyword>
<evidence type="ECO:0000256" key="2">
    <source>
        <dbReference type="ARBA" id="ARBA00022695"/>
    </source>
</evidence>
<protein>
    <submittedName>
        <fullName evidence="8">Retrovirus-related Pol polyprotein from transposon.6</fullName>
    </submittedName>
</protein>
<dbReference type="FunFam" id="3.10.20.370:FF:000001">
    <property type="entry name" value="Retrovirus-related Pol polyprotein from transposon 17.6-like protein"/>
    <property type="match status" value="1"/>
</dbReference>
<evidence type="ECO:0000256" key="4">
    <source>
        <dbReference type="ARBA" id="ARBA00022759"/>
    </source>
</evidence>
<dbReference type="PANTHER" id="PTHR37984">
    <property type="entry name" value="PROTEIN CBG26694"/>
    <property type="match status" value="1"/>
</dbReference>
<keyword evidence="2" id="KW-0548">Nucleotidyltransferase</keyword>
<dbReference type="GO" id="GO:0004519">
    <property type="term" value="F:endonuclease activity"/>
    <property type="evidence" value="ECO:0007669"/>
    <property type="project" value="UniProtKB-KW"/>
</dbReference>
<dbReference type="Gene3D" id="3.10.20.370">
    <property type="match status" value="1"/>
</dbReference>
<keyword evidence="6" id="KW-0695">RNA-directed DNA polymerase</keyword>
<dbReference type="AlphaFoldDB" id="A0AAW2PFY5"/>
<dbReference type="SUPFAM" id="SSF56672">
    <property type="entry name" value="DNA/RNA polymerases"/>
    <property type="match status" value="1"/>
</dbReference>
<dbReference type="PANTHER" id="PTHR37984:SF5">
    <property type="entry name" value="PROTEIN NYNRIN-LIKE"/>
    <property type="match status" value="1"/>
</dbReference>
<evidence type="ECO:0000256" key="1">
    <source>
        <dbReference type="ARBA" id="ARBA00022679"/>
    </source>
</evidence>
<reference evidence="8" key="2">
    <citation type="journal article" date="2024" name="Plant">
        <title>Genomic evolution and insights into agronomic trait innovations of Sesamum species.</title>
        <authorList>
            <person name="Miao H."/>
            <person name="Wang L."/>
            <person name="Qu L."/>
            <person name="Liu H."/>
            <person name="Sun Y."/>
            <person name="Le M."/>
            <person name="Wang Q."/>
            <person name="Wei S."/>
            <person name="Zheng Y."/>
            <person name="Lin W."/>
            <person name="Duan Y."/>
            <person name="Cao H."/>
            <person name="Xiong S."/>
            <person name="Wang X."/>
            <person name="Wei L."/>
            <person name="Li C."/>
            <person name="Ma Q."/>
            <person name="Ju M."/>
            <person name="Zhao R."/>
            <person name="Li G."/>
            <person name="Mu C."/>
            <person name="Tian Q."/>
            <person name="Mei H."/>
            <person name="Zhang T."/>
            <person name="Gao T."/>
            <person name="Zhang H."/>
        </authorList>
    </citation>
    <scope>NUCLEOTIDE SEQUENCE</scope>
    <source>
        <strain evidence="8">G02</strain>
    </source>
</reference>
<evidence type="ECO:0000256" key="6">
    <source>
        <dbReference type="ARBA" id="ARBA00022918"/>
    </source>
</evidence>
<evidence type="ECO:0000259" key="7">
    <source>
        <dbReference type="Pfam" id="PF17917"/>
    </source>
</evidence>
<organism evidence="8">
    <name type="scientific">Sesamum radiatum</name>
    <name type="common">Black benniseed</name>
    <dbReference type="NCBI Taxonomy" id="300843"/>
    <lineage>
        <taxon>Eukaryota</taxon>
        <taxon>Viridiplantae</taxon>
        <taxon>Streptophyta</taxon>
        <taxon>Embryophyta</taxon>
        <taxon>Tracheophyta</taxon>
        <taxon>Spermatophyta</taxon>
        <taxon>Magnoliopsida</taxon>
        <taxon>eudicotyledons</taxon>
        <taxon>Gunneridae</taxon>
        <taxon>Pentapetalae</taxon>
        <taxon>asterids</taxon>
        <taxon>lamiids</taxon>
        <taxon>Lamiales</taxon>
        <taxon>Pedaliaceae</taxon>
        <taxon>Sesamum</taxon>
    </lineage>
</organism>
<feature type="domain" description="Reverse transcriptase RNase H-like" evidence="7">
    <location>
        <begin position="11"/>
        <end position="110"/>
    </location>
</feature>
<dbReference type="InterPro" id="IPR041373">
    <property type="entry name" value="RT_RNaseH"/>
</dbReference>
<keyword evidence="1" id="KW-0808">Transferase</keyword>
<evidence type="ECO:0000256" key="5">
    <source>
        <dbReference type="ARBA" id="ARBA00022801"/>
    </source>
</evidence>
<dbReference type="EMBL" id="JACGWJ010000017">
    <property type="protein sequence ID" value="KAL0355084.1"/>
    <property type="molecule type" value="Genomic_DNA"/>
</dbReference>
<sequence length="217" mass="24554">MVTLPVLQLPDFSLTFDVTTDASQVAVGAVLSQNQRPIAFFSKKLSPSMQSTSAYEREMYAITEAVWKWRHYLLGRRFHIYTDQKSLRGLLQQTIQTPAQHKWLTKLLAFDYDIFYTPGKSNFIADSLSRYSAPAVFLLSAVSSAAPIILTQLREFYASHPAGVSIIRHLHATPSNPLVLSPQHSLVYYRDRIFIPEQIGLRTQLLTEFHSTTIGGH</sequence>
<dbReference type="InterPro" id="IPR043502">
    <property type="entry name" value="DNA/RNA_pol_sf"/>
</dbReference>
<dbReference type="GO" id="GO:0016787">
    <property type="term" value="F:hydrolase activity"/>
    <property type="evidence" value="ECO:0007669"/>
    <property type="project" value="UniProtKB-KW"/>
</dbReference>
<evidence type="ECO:0000256" key="3">
    <source>
        <dbReference type="ARBA" id="ARBA00022722"/>
    </source>
</evidence>
<name>A0AAW2PFY5_SESRA</name>
<dbReference type="GO" id="GO:0003964">
    <property type="term" value="F:RNA-directed DNA polymerase activity"/>
    <property type="evidence" value="ECO:0007669"/>
    <property type="project" value="UniProtKB-KW"/>
</dbReference>
<reference evidence="8" key="1">
    <citation type="submission" date="2020-06" db="EMBL/GenBank/DDBJ databases">
        <authorList>
            <person name="Li T."/>
            <person name="Hu X."/>
            <person name="Zhang T."/>
            <person name="Song X."/>
            <person name="Zhang H."/>
            <person name="Dai N."/>
            <person name="Sheng W."/>
            <person name="Hou X."/>
            <person name="Wei L."/>
        </authorList>
    </citation>
    <scope>NUCLEOTIDE SEQUENCE</scope>
    <source>
        <strain evidence="8">G02</strain>
        <tissue evidence="8">Leaf</tissue>
    </source>
</reference>
<evidence type="ECO:0000313" key="8">
    <source>
        <dbReference type="EMBL" id="KAL0355084.1"/>
    </source>
</evidence>